<dbReference type="GO" id="GO:0009289">
    <property type="term" value="C:pilus"/>
    <property type="evidence" value="ECO:0007669"/>
    <property type="project" value="UniProtKB-SubCell"/>
</dbReference>
<evidence type="ECO:0000256" key="3">
    <source>
        <dbReference type="ARBA" id="ARBA00022729"/>
    </source>
</evidence>
<name>A0A1S1HS71_PROST</name>
<dbReference type="SUPFAM" id="SSF49401">
    <property type="entry name" value="Bacterial adhesins"/>
    <property type="match status" value="1"/>
</dbReference>
<comment type="caution">
    <text evidence="7">The sequence shown here is derived from an EMBL/GenBank/DDBJ whole genome shotgun (WGS) entry which is preliminary data.</text>
</comment>
<reference evidence="6" key="2">
    <citation type="submission" date="2024-02" db="EMBL/GenBank/DDBJ databases">
        <authorList>
            <consortium name="Clinical and Environmental Microbiology Branch: Whole genome sequencing antimicrobial resistance pathogens in the healthcare setting"/>
        </authorList>
    </citation>
    <scope>NUCLEOTIDE SEQUENCE</scope>
    <source>
        <strain evidence="6">2021GO-0154</strain>
    </source>
</reference>
<feature type="domain" description="Fimbrial-type adhesion" evidence="5">
    <location>
        <begin position="24"/>
        <end position="165"/>
    </location>
</feature>
<comment type="similarity">
    <text evidence="2">Belongs to the fimbrial protein family.</text>
</comment>
<dbReference type="Proteomes" id="UP000179588">
    <property type="component" value="Unassembled WGS sequence"/>
</dbReference>
<evidence type="ECO:0000259" key="5">
    <source>
        <dbReference type="Pfam" id="PF00419"/>
    </source>
</evidence>
<proteinExistence type="inferred from homology"/>
<dbReference type="GO" id="GO:0043709">
    <property type="term" value="P:cell adhesion involved in single-species biofilm formation"/>
    <property type="evidence" value="ECO:0007669"/>
    <property type="project" value="TreeGrafter"/>
</dbReference>
<dbReference type="EMBL" id="ABMABF030000014">
    <property type="protein sequence ID" value="EMJ5135919.1"/>
    <property type="molecule type" value="Genomic_DNA"/>
</dbReference>
<dbReference type="InterPro" id="IPR050263">
    <property type="entry name" value="Bact_Fimbrial_Adh_Pro"/>
</dbReference>
<dbReference type="OrthoDB" id="6464960at2"/>
<protein>
    <submittedName>
        <fullName evidence="6 7">Fimbrial protein</fullName>
    </submittedName>
</protein>
<dbReference type="InterPro" id="IPR036937">
    <property type="entry name" value="Adhesion_dom_fimbrial_sf"/>
</dbReference>
<evidence type="ECO:0000256" key="2">
    <source>
        <dbReference type="ARBA" id="ARBA00006671"/>
    </source>
</evidence>
<dbReference type="Pfam" id="PF00419">
    <property type="entry name" value="Fimbrial"/>
    <property type="match status" value="1"/>
</dbReference>
<keyword evidence="4" id="KW-0281">Fimbrium</keyword>
<evidence type="ECO:0000313" key="8">
    <source>
        <dbReference type="Proteomes" id="UP000179588"/>
    </source>
</evidence>
<dbReference type="InterPro" id="IPR008966">
    <property type="entry name" value="Adhesion_dom_sf"/>
</dbReference>
<dbReference type="InterPro" id="IPR000259">
    <property type="entry name" value="Adhesion_dom_fimbrial"/>
</dbReference>
<evidence type="ECO:0000256" key="4">
    <source>
        <dbReference type="ARBA" id="ARBA00023263"/>
    </source>
</evidence>
<evidence type="ECO:0000313" key="7">
    <source>
        <dbReference type="EMBL" id="OHT25105.1"/>
    </source>
</evidence>
<dbReference type="PANTHER" id="PTHR33420">
    <property type="entry name" value="FIMBRIAL SUBUNIT ELFA-RELATED"/>
    <property type="match status" value="1"/>
</dbReference>
<dbReference type="PANTHER" id="PTHR33420:SF3">
    <property type="entry name" value="FIMBRIAL SUBUNIT ELFA"/>
    <property type="match status" value="1"/>
</dbReference>
<dbReference type="GeneID" id="92277173"/>
<dbReference type="RefSeq" id="WP_070925850.1">
    <property type="nucleotide sequence ID" value="NZ_CANMXG010000014.1"/>
</dbReference>
<organism evidence="7 8">
    <name type="scientific">Providencia stuartii</name>
    <dbReference type="NCBI Taxonomy" id="588"/>
    <lineage>
        <taxon>Bacteria</taxon>
        <taxon>Pseudomonadati</taxon>
        <taxon>Pseudomonadota</taxon>
        <taxon>Gammaproteobacteria</taxon>
        <taxon>Enterobacterales</taxon>
        <taxon>Morganellaceae</taxon>
        <taxon>Providencia</taxon>
    </lineage>
</organism>
<dbReference type="Gene3D" id="2.60.40.1090">
    <property type="entry name" value="Fimbrial-type adhesion domain"/>
    <property type="match status" value="1"/>
</dbReference>
<dbReference type="SMR" id="A0A1S1HS71"/>
<dbReference type="AlphaFoldDB" id="A0A1S1HS71"/>
<evidence type="ECO:0000256" key="1">
    <source>
        <dbReference type="ARBA" id="ARBA00004561"/>
    </source>
</evidence>
<comment type="subcellular location">
    <subcellularLocation>
        <location evidence="1">Fimbrium</location>
    </subcellularLocation>
</comment>
<dbReference type="EMBL" id="LVIE01000068">
    <property type="protein sequence ID" value="OHT25105.1"/>
    <property type="molecule type" value="Genomic_DNA"/>
</dbReference>
<reference evidence="7 8" key="1">
    <citation type="submission" date="2016-03" db="EMBL/GenBank/DDBJ databases">
        <title>Genome sequence of Providencia stuartii strain, isolated from the salivary glands of larval Lucilia sericata.</title>
        <authorList>
            <person name="Yuan Y."/>
            <person name="Zhang Y."/>
            <person name="Fu S."/>
            <person name="Crippen T.L."/>
            <person name="Visi D."/>
            <person name="Benbow M.E."/>
            <person name="Allen M."/>
            <person name="Tomberlin J.K."/>
            <person name="Sze S.-H."/>
            <person name="Tarone A.M."/>
        </authorList>
    </citation>
    <scope>NUCLEOTIDE SEQUENCE [LARGE SCALE GENOMIC DNA]</scope>
    <source>
        <strain evidence="7 8">Crippen</strain>
    </source>
</reference>
<gene>
    <name evidence="7" type="ORF">A3Q29_15220</name>
    <name evidence="6" type="ORF">RG298_003692</name>
</gene>
<evidence type="ECO:0000313" key="6">
    <source>
        <dbReference type="EMBL" id="EMJ5135919.1"/>
    </source>
</evidence>
<keyword evidence="8" id="KW-1185">Reference proteome</keyword>
<accession>A0A1S1HS71</accession>
<keyword evidence="3" id="KW-0732">Signal</keyword>
<sequence length="166" mass="18204">MIKGIIFALFFAIVPMAFSSDLLINFNGNLVDKKCEIKQSDITVQFIPYSLGYIEISGNVSDKKPLRIEFENCTPTMMNKIIKISLYSANIYSKNGISYLRTQGGTGLIVGLENLSGELISFNQPLEVSVSSENTAELMLNAFLTKGDFANPGTVHGTASIMVNYN</sequence>